<protein>
    <submittedName>
        <fullName evidence="3">CHAT domain-containing protein</fullName>
    </submittedName>
</protein>
<proteinExistence type="predicted"/>
<name>A0ABV4XKG3_9CYAN</name>
<dbReference type="InterPro" id="IPR027417">
    <property type="entry name" value="P-loop_NTPase"/>
</dbReference>
<comment type="caution">
    <text evidence="3">The sequence shown here is derived from an EMBL/GenBank/DDBJ whole genome shotgun (WGS) entry which is preliminary data.</text>
</comment>
<sequence length="756" mass="87213">MLAIKSAKKLVIFKIGSGTFEQGFPVTLQIYQESDRSLVFLEASFDGKLPSFPEIPFIYQSWQSEYRQFLRQRNTTLPNLKDKRTVIEQKRNPGEFIDAVNQKAKILLAQLNLWLNSQGLRKIRENFLHKVRSEEIVRLVIQTEDPLLKRLPWHLWDFFEKYPKIEVALSTPDFQSINKLNKNKIQDKCTVKILGIIGDCFHPETGLPIDIATDKLFIESLPDIESPVFLVEPKRQEINDWLRDQGWDILFFAGHSNSDVDGITGSIRINRHESLTIPQLKYALKKAVDQGLKLAIFNSCDGLGIARYLAELYIPQIIVMREPIPDLVAKEFLKYFLKGFSGGKPFYLAVREAREGLHGLEDNFPCASWLPVICQNPAEFPPTWKTLFSIKPEIFLINKPIFEGNLHKNFSVDENPVKKLQEIKEEVASRKHIKFTMLGTTGAGKTCYLIGMYAFMQTGISGFSLSSKELDIDLEIDELCKRLNTFKGEEWWPLPNSAEVKNYGFNFNHSYRPIISFDWLDYRGGAISDRSTEPDVQKLVEHISDSSCLFLCISGEDLCKKVDYSTVIRIQSNRINHFIVKIGSKYKPNCNQPFPVVIVITKSDLCIQHSQQQLIEDIQQLFPILFAPKSPWLVMICFVSLITPDMNNLPTQLLNLHKPLFFAVYFNLKTLVSQIKSQINDIRRELNPVLLKFNFFKDSIKKIQYQKKYNKLRELEEEIAELKQNMTLLAQELQGMPIFFGDKILTIDEYDELSSL</sequence>
<evidence type="ECO:0000313" key="3">
    <source>
        <dbReference type="EMBL" id="MFB2891587.1"/>
    </source>
</evidence>
<dbReference type="EMBL" id="JBHFNR010000015">
    <property type="protein sequence ID" value="MFB2891587.1"/>
    <property type="molecule type" value="Genomic_DNA"/>
</dbReference>
<dbReference type="InterPro" id="IPR024983">
    <property type="entry name" value="CHAT_dom"/>
</dbReference>
<gene>
    <name evidence="3" type="ORF">ACE1CI_01450</name>
</gene>
<dbReference type="RefSeq" id="WP_413261265.1">
    <property type="nucleotide sequence ID" value="NZ_JBHFNR010000015.1"/>
</dbReference>
<dbReference type="Proteomes" id="UP001576784">
    <property type="component" value="Unassembled WGS sequence"/>
</dbReference>
<keyword evidence="4" id="KW-1185">Reference proteome</keyword>
<accession>A0ABV4XKG3</accession>
<reference evidence="3 4" key="1">
    <citation type="submission" date="2024-09" db="EMBL/GenBank/DDBJ databases">
        <title>Floridaenema gen nov. (Aerosakkonemataceae, Aerosakkonematales ord. nov., Cyanobacteria) from benthic tropical and subtropical fresh waters, with the description of four new species.</title>
        <authorList>
            <person name="Moretto J.A."/>
            <person name="Berthold D.E."/>
            <person name="Lefler F.W."/>
            <person name="Huang I.-S."/>
            <person name="Laughinghouse H. IV."/>
        </authorList>
    </citation>
    <scope>NUCLEOTIDE SEQUENCE [LARGE SCALE GENOMIC DNA]</scope>
    <source>
        <strain evidence="3 4">BLCC-F50</strain>
    </source>
</reference>
<feature type="coiled-coil region" evidence="1">
    <location>
        <begin position="705"/>
        <end position="732"/>
    </location>
</feature>
<organism evidence="3 4">
    <name type="scientific">Floridaenema flaviceps BLCC-F50</name>
    <dbReference type="NCBI Taxonomy" id="3153642"/>
    <lineage>
        <taxon>Bacteria</taxon>
        <taxon>Bacillati</taxon>
        <taxon>Cyanobacteriota</taxon>
        <taxon>Cyanophyceae</taxon>
        <taxon>Oscillatoriophycideae</taxon>
        <taxon>Aerosakkonematales</taxon>
        <taxon>Aerosakkonemataceae</taxon>
        <taxon>Floridanema</taxon>
        <taxon>Floridanema flaviceps</taxon>
    </lineage>
</organism>
<feature type="domain" description="CHAT" evidence="2">
    <location>
        <begin position="234"/>
        <end position="357"/>
    </location>
</feature>
<evidence type="ECO:0000313" key="4">
    <source>
        <dbReference type="Proteomes" id="UP001576784"/>
    </source>
</evidence>
<dbReference type="SUPFAM" id="SSF52540">
    <property type="entry name" value="P-loop containing nucleoside triphosphate hydrolases"/>
    <property type="match status" value="1"/>
</dbReference>
<keyword evidence="1" id="KW-0175">Coiled coil</keyword>
<evidence type="ECO:0000259" key="2">
    <source>
        <dbReference type="Pfam" id="PF12770"/>
    </source>
</evidence>
<dbReference type="Pfam" id="PF12770">
    <property type="entry name" value="CHAT"/>
    <property type="match status" value="1"/>
</dbReference>
<evidence type="ECO:0000256" key="1">
    <source>
        <dbReference type="SAM" id="Coils"/>
    </source>
</evidence>